<evidence type="ECO:0000313" key="2">
    <source>
        <dbReference type="EMBL" id="MDA3613366.1"/>
    </source>
</evidence>
<comment type="caution">
    <text evidence="2">The sequence shown here is derived from an EMBL/GenBank/DDBJ whole genome shotgun (WGS) entry which is preliminary data.</text>
</comment>
<name>A0ABT4UEZ2_9BACT</name>
<dbReference type="InterPro" id="IPR011250">
    <property type="entry name" value="OMP/PagP_B-barrel"/>
</dbReference>
<accession>A0ABT4UEZ2</accession>
<proteinExistence type="predicted"/>
<protein>
    <recommendedName>
        <fullName evidence="4">Outer membrane beta-barrel protein</fullName>
    </recommendedName>
</protein>
<feature type="chain" id="PRO_5046233583" description="Outer membrane beta-barrel protein" evidence="1">
    <location>
        <begin position="25"/>
        <end position="284"/>
    </location>
</feature>
<dbReference type="RefSeq" id="WP_407029698.1">
    <property type="nucleotide sequence ID" value="NZ_JAQGEF010000001.1"/>
</dbReference>
<evidence type="ECO:0000256" key="1">
    <source>
        <dbReference type="SAM" id="SignalP"/>
    </source>
</evidence>
<organism evidence="2 3">
    <name type="scientific">Polluticaenibacter yanchengensis</name>
    <dbReference type="NCBI Taxonomy" id="3014562"/>
    <lineage>
        <taxon>Bacteria</taxon>
        <taxon>Pseudomonadati</taxon>
        <taxon>Bacteroidota</taxon>
        <taxon>Chitinophagia</taxon>
        <taxon>Chitinophagales</taxon>
        <taxon>Chitinophagaceae</taxon>
        <taxon>Polluticaenibacter</taxon>
    </lineage>
</organism>
<reference evidence="2 3" key="1">
    <citation type="submission" date="2022-12" db="EMBL/GenBank/DDBJ databases">
        <title>Chitinophagaceae gen. sp. nov., a new member of the family Chitinophagaceae, isolated from soil in a chemical factory.</title>
        <authorList>
            <person name="Ke Z."/>
        </authorList>
    </citation>
    <scope>NUCLEOTIDE SEQUENCE [LARGE SCALE GENOMIC DNA]</scope>
    <source>
        <strain evidence="2 3">LY-5</strain>
    </source>
</reference>
<keyword evidence="3" id="KW-1185">Reference proteome</keyword>
<evidence type="ECO:0008006" key="4">
    <source>
        <dbReference type="Google" id="ProtNLM"/>
    </source>
</evidence>
<evidence type="ECO:0000313" key="3">
    <source>
        <dbReference type="Proteomes" id="UP001210231"/>
    </source>
</evidence>
<feature type="signal peptide" evidence="1">
    <location>
        <begin position="1"/>
        <end position="24"/>
    </location>
</feature>
<gene>
    <name evidence="2" type="ORF">O3P16_00990</name>
</gene>
<dbReference type="SUPFAM" id="SSF56925">
    <property type="entry name" value="OMPA-like"/>
    <property type="match status" value="1"/>
</dbReference>
<sequence length="284" mass="32622">MRQLIRRGATILVLSLITVFNSSAQSEAKKNDFNPHKKGRAYFFWGWNRGFYSNSTLKIAGDDYNLTLHNLRAHDRITKPIFNYNDYFKLGRITIPQTNMRIGYFFKDNWAITLGVDHMKYVMDQNQVAKVEGTITREGDFKGTYNGDMVITEDFLTFEHTDGLNYINSEVERYFSLKKLPTNKVNIAFMVGAGAGMLFPKTNAKFLDYERNDRFHVSGFGLSAKAGFELTFFKHLTLKGEAKQGYINMPNIILHEKGINGKGKQQFGFSELTATIGWNFRVHK</sequence>
<keyword evidence="1" id="KW-0732">Signal</keyword>
<dbReference type="EMBL" id="JAQGEF010000001">
    <property type="protein sequence ID" value="MDA3613366.1"/>
    <property type="molecule type" value="Genomic_DNA"/>
</dbReference>
<dbReference type="Proteomes" id="UP001210231">
    <property type="component" value="Unassembled WGS sequence"/>
</dbReference>